<evidence type="ECO:0000259" key="1">
    <source>
        <dbReference type="Pfam" id="PF14267"/>
    </source>
</evidence>
<feature type="non-terminal residue" evidence="2">
    <location>
        <position position="1"/>
    </location>
</feature>
<feature type="domain" description="DUF4357" evidence="1">
    <location>
        <begin position="22"/>
        <end position="74"/>
    </location>
</feature>
<gene>
    <name evidence="2" type="ORF">VFSR5_2783</name>
</gene>
<proteinExistence type="predicted"/>
<dbReference type="EMBL" id="AHIH01000023">
    <property type="protein sequence ID" value="EHN67912.1"/>
    <property type="molecule type" value="Genomic_DNA"/>
</dbReference>
<protein>
    <recommendedName>
        <fullName evidence="1">DUF4357 domain-containing protein</fullName>
    </recommendedName>
</protein>
<reference evidence="2 3" key="1">
    <citation type="journal article" date="2012" name="J. Bacteriol.">
        <title>Draft Genome Sequence of Vibrio fischeri SR5, a Strain Isolated from the Light Organ of the Mediterranean Squid Sepiola robusta.</title>
        <authorList>
            <person name="Gyllborg M.C."/>
            <person name="Sahl J.W."/>
            <person name="Cronin D.C.III."/>
            <person name="Rasko D.A."/>
            <person name="Mandel M.J."/>
        </authorList>
    </citation>
    <scope>NUCLEOTIDE SEQUENCE [LARGE SCALE GENOMIC DNA]</scope>
    <source>
        <strain evidence="2 3">SR5</strain>
    </source>
</reference>
<dbReference type="Pfam" id="PF14267">
    <property type="entry name" value="DUF4357"/>
    <property type="match status" value="1"/>
</dbReference>
<dbReference type="AlphaFoldDB" id="A0AAV3EMI5"/>
<evidence type="ECO:0000313" key="2">
    <source>
        <dbReference type="EMBL" id="EHN67912.1"/>
    </source>
</evidence>
<sequence>LKGSQISLNNSASMPGKSLSIKEQMINEGTLTAFPTYYELNKDKLLSSSSYAAALVAGNSRSGPQSWKTENGELLKKLEERLVNKI</sequence>
<dbReference type="Proteomes" id="UP000004521">
    <property type="component" value="Unassembled WGS sequence"/>
</dbReference>
<name>A0AAV3EMI5_ALIFS</name>
<evidence type="ECO:0000313" key="3">
    <source>
        <dbReference type="Proteomes" id="UP000004521"/>
    </source>
</evidence>
<dbReference type="InterPro" id="IPR025579">
    <property type="entry name" value="DUF4357"/>
</dbReference>
<dbReference type="RefSeq" id="WP_005424173.1">
    <property type="nucleotide sequence ID" value="NZ_JH584337.1"/>
</dbReference>
<comment type="caution">
    <text evidence="2">The sequence shown here is derived from an EMBL/GenBank/DDBJ whole genome shotgun (WGS) entry which is preliminary data.</text>
</comment>
<organism evidence="2 3">
    <name type="scientific">Aliivibrio fischeri SR5</name>
    <dbReference type="NCBI Taxonomy" id="1088719"/>
    <lineage>
        <taxon>Bacteria</taxon>
        <taxon>Pseudomonadati</taxon>
        <taxon>Pseudomonadota</taxon>
        <taxon>Gammaproteobacteria</taxon>
        <taxon>Vibrionales</taxon>
        <taxon>Vibrionaceae</taxon>
        <taxon>Aliivibrio</taxon>
    </lineage>
</organism>
<accession>A0AAV3EMI5</accession>